<keyword evidence="4" id="KW-1185">Reference proteome</keyword>
<protein>
    <submittedName>
        <fullName evidence="3">Uncharacterized protein</fullName>
    </submittedName>
</protein>
<proteinExistence type="predicted"/>
<sequence>MMYFIQSRYNQISRVGLIFADSSHFLSIKNTNENQAQPSTSAGPSTSAPNKAGTWRPSQLEKPNDPEEKKDEEKVHNVQDRESETGQSDSETVYVEVNTLNATLQQQTETLKVLAETMKAIRADLKNQQERREHMTSSFLEFTRDQIKCQDATNRSYNDLMHMVKELAANVKTTLCEVKHINEVLPESEVSNANSTVISTKIRPHRAPETINQRNSESYDSLDITIAQLNKTLEQNLAPKRSFGEVKQREGRTTMQKRTRPHQMIAEMISRGRINDEQDTIKGQSMTNVRSIREITTRGNTTDQRIAEQKQRLSTIATGATTEKQDTGRAMSSRRQQAMVLLRVQRPDLGSRGAPASVPTEVSCNAENGVIGSWLHETRLASRRTRYQNRSKNDNEKL</sequence>
<keyword evidence="1" id="KW-0175">Coiled coil</keyword>
<feature type="coiled-coil region" evidence="1">
    <location>
        <begin position="104"/>
        <end position="131"/>
    </location>
</feature>
<accession>A0A6H5IX27</accession>
<feature type="compositionally biased region" description="Basic and acidic residues" evidence="2">
    <location>
        <begin position="62"/>
        <end position="84"/>
    </location>
</feature>
<reference evidence="3 4" key="1">
    <citation type="submission" date="2020-02" db="EMBL/GenBank/DDBJ databases">
        <authorList>
            <person name="Ferguson B K."/>
        </authorList>
    </citation>
    <scope>NUCLEOTIDE SEQUENCE [LARGE SCALE GENOMIC DNA]</scope>
</reference>
<feature type="compositionally biased region" description="Low complexity" evidence="2">
    <location>
        <begin position="38"/>
        <end position="49"/>
    </location>
</feature>
<organism evidence="3 4">
    <name type="scientific">Trichogramma brassicae</name>
    <dbReference type="NCBI Taxonomy" id="86971"/>
    <lineage>
        <taxon>Eukaryota</taxon>
        <taxon>Metazoa</taxon>
        <taxon>Ecdysozoa</taxon>
        <taxon>Arthropoda</taxon>
        <taxon>Hexapoda</taxon>
        <taxon>Insecta</taxon>
        <taxon>Pterygota</taxon>
        <taxon>Neoptera</taxon>
        <taxon>Endopterygota</taxon>
        <taxon>Hymenoptera</taxon>
        <taxon>Apocrita</taxon>
        <taxon>Proctotrupomorpha</taxon>
        <taxon>Chalcidoidea</taxon>
        <taxon>Trichogrammatidae</taxon>
        <taxon>Trichogramma</taxon>
    </lineage>
</organism>
<dbReference type="EMBL" id="CADCXV010001152">
    <property type="protein sequence ID" value="CAB0042080.1"/>
    <property type="molecule type" value="Genomic_DNA"/>
</dbReference>
<name>A0A6H5IX27_9HYME</name>
<evidence type="ECO:0000256" key="1">
    <source>
        <dbReference type="SAM" id="Coils"/>
    </source>
</evidence>
<dbReference type="Proteomes" id="UP000479190">
    <property type="component" value="Unassembled WGS sequence"/>
</dbReference>
<evidence type="ECO:0000313" key="3">
    <source>
        <dbReference type="EMBL" id="CAB0042080.1"/>
    </source>
</evidence>
<evidence type="ECO:0000256" key="2">
    <source>
        <dbReference type="SAM" id="MobiDB-lite"/>
    </source>
</evidence>
<feature type="region of interest" description="Disordered" evidence="2">
    <location>
        <begin position="33"/>
        <end position="92"/>
    </location>
</feature>
<gene>
    <name evidence="3" type="ORF">TBRA_LOCUS13722</name>
</gene>
<evidence type="ECO:0000313" key="4">
    <source>
        <dbReference type="Proteomes" id="UP000479190"/>
    </source>
</evidence>
<dbReference type="AlphaFoldDB" id="A0A6H5IX27"/>